<evidence type="ECO:0000313" key="2">
    <source>
        <dbReference type="Proteomes" id="UP001142489"/>
    </source>
</evidence>
<dbReference type="OrthoDB" id="9906959at2759"/>
<organism evidence="1 2">
    <name type="scientific">Phrynocephalus forsythii</name>
    <dbReference type="NCBI Taxonomy" id="171643"/>
    <lineage>
        <taxon>Eukaryota</taxon>
        <taxon>Metazoa</taxon>
        <taxon>Chordata</taxon>
        <taxon>Craniata</taxon>
        <taxon>Vertebrata</taxon>
        <taxon>Euteleostomi</taxon>
        <taxon>Lepidosauria</taxon>
        <taxon>Squamata</taxon>
        <taxon>Bifurcata</taxon>
        <taxon>Unidentata</taxon>
        <taxon>Episquamata</taxon>
        <taxon>Toxicofera</taxon>
        <taxon>Iguania</taxon>
        <taxon>Acrodonta</taxon>
        <taxon>Agamidae</taxon>
        <taxon>Agaminae</taxon>
        <taxon>Phrynocephalus</taxon>
    </lineage>
</organism>
<dbReference type="Proteomes" id="UP001142489">
    <property type="component" value="Unassembled WGS sequence"/>
</dbReference>
<dbReference type="Gene3D" id="3.10.10.10">
    <property type="entry name" value="HIV Type 1 Reverse Transcriptase, subunit A, domain 1"/>
    <property type="match status" value="1"/>
</dbReference>
<dbReference type="AlphaFoldDB" id="A0A9Q1B0E8"/>
<feature type="non-terminal residue" evidence="1">
    <location>
        <position position="1"/>
    </location>
</feature>
<dbReference type="InterPro" id="IPR043128">
    <property type="entry name" value="Rev_trsase/Diguanyl_cyclase"/>
</dbReference>
<protein>
    <submittedName>
        <fullName evidence="1">Uncharacterized protein</fullName>
    </submittedName>
</protein>
<reference evidence="1" key="1">
    <citation type="journal article" date="2023" name="DNA Res.">
        <title>Chromosome-level genome assembly of Phrynocephalus forsythii using third-generation DNA sequencing and Hi-C analysis.</title>
        <authorList>
            <person name="Qi Y."/>
            <person name="Zhao W."/>
            <person name="Zhao Y."/>
            <person name="Niu C."/>
            <person name="Cao S."/>
            <person name="Zhang Y."/>
        </authorList>
    </citation>
    <scope>NUCLEOTIDE SEQUENCE</scope>
    <source>
        <tissue evidence="1">Muscle</tissue>
    </source>
</reference>
<proteinExistence type="predicted"/>
<dbReference type="InterPro" id="IPR053134">
    <property type="entry name" value="RNA-dir_DNA_polymerase"/>
</dbReference>
<dbReference type="PANTHER" id="PTHR24559">
    <property type="entry name" value="TRANSPOSON TY3-I GAG-POL POLYPROTEIN"/>
    <property type="match status" value="1"/>
</dbReference>
<feature type="non-terminal residue" evidence="1">
    <location>
        <position position="76"/>
    </location>
</feature>
<accession>A0A9Q1B0E8</accession>
<dbReference type="SUPFAM" id="SSF56672">
    <property type="entry name" value="DNA/RNA polymerases"/>
    <property type="match status" value="1"/>
</dbReference>
<sequence>VPVGGLTPTPPKNKAEIEDMVHAGRIVPSKSCWVAPIVLVDKPDGTVRFCMNDHKLNSVTKPDAYPMPRLDYLIET</sequence>
<gene>
    <name evidence="1" type="ORF">JRQ81_018249</name>
</gene>
<evidence type="ECO:0000313" key="1">
    <source>
        <dbReference type="EMBL" id="KAJ7325229.1"/>
    </source>
</evidence>
<dbReference type="Gene3D" id="3.30.70.270">
    <property type="match status" value="1"/>
</dbReference>
<keyword evidence="2" id="KW-1185">Reference proteome</keyword>
<dbReference type="EMBL" id="JAPFRF010000008">
    <property type="protein sequence ID" value="KAJ7325229.1"/>
    <property type="molecule type" value="Genomic_DNA"/>
</dbReference>
<dbReference type="InterPro" id="IPR043502">
    <property type="entry name" value="DNA/RNA_pol_sf"/>
</dbReference>
<comment type="caution">
    <text evidence="1">The sequence shown here is derived from an EMBL/GenBank/DDBJ whole genome shotgun (WGS) entry which is preliminary data.</text>
</comment>
<dbReference type="PANTHER" id="PTHR24559:SF454">
    <property type="entry name" value="RIBONUCLEASE H"/>
    <property type="match status" value="1"/>
</dbReference>
<name>A0A9Q1B0E8_9SAUR</name>